<gene>
    <name evidence="1" type="ORF">LX32DRAFT_252474</name>
</gene>
<evidence type="ECO:0000313" key="1">
    <source>
        <dbReference type="EMBL" id="KAK2035053.1"/>
    </source>
</evidence>
<accession>A0AAD9MA97</accession>
<protein>
    <submittedName>
        <fullName evidence="1">Uncharacterized protein</fullName>
    </submittedName>
</protein>
<dbReference type="Proteomes" id="UP001232148">
    <property type="component" value="Unassembled WGS sequence"/>
</dbReference>
<name>A0AAD9MA97_9PEZI</name>
<dbReference type="AlphaFoldDB" id="A0AAD9MA97"/>
<proteinExistence type="predicted"/>
<reference evidence="1" key="1">
    <citation type="submission" date="2021-06" db="EMBL/GenBank/DDBJ databases">
        <title>Comparative genomics, transcriptomics and evolutionary studies reveal genomic signatures of adaptation to plant cell wall in hemibiotrophic fungi.</title>
        <authorList>
            <consortium name="DOE Joint Genome Institute"/>
            <person name="Baroncelli R."/>
            <person name="Diaz J.F."/>
            <person name="Benocci T."/>
            <person name="Peng M."/>
            <person name="Battaglia E."/>
            <person name="Haridas S."/>
            <person name="Andreopoulos W."/>
            <person name="Labutti K."/>
            <person name="Pangilinan J."/>
            <person name="Floch G.L."/>
            <person name="Makela M.R."/>
            <person name="Henrissat B."/>
            <person name="Grigoriev I.V."/>
            <person name="Crouch J.A."/>
            <person name="De Vries R.P."/>
            <person name="Sukno S.A."/>
            <person name="Thon M.R."/>
        </authorList>
    </citation>
    <scope>NUCLEOTIDE SEQUENCE</scope>
    <source>
        <strain evidence="1">MAFF235873</strain>
    </source>
</reference>
<keyword evidence="2" id="KW-1185">Reference proteome</keyword>
<organism evidence="1 2">
    <name type="scientific">Colletotrichum zoysiae</name>
    <dbReference type="NCBI Taxonomy" id="1216348"/>
    <lineage>
        <taxon>Eukaryota</taxon>
        <taxon>Fungi</taxon>
        <taxon>Dikarya</taxon>
        <taxon>Ascomycota</taxon>
        <taxon>Pezizomycotina</taxon>
        <taxon>Sordariomycetes</taxon>
        <taxon>Hypocreomycetidae</taxon>
        <taxon>Glomerellales</taxon>
        <taxon>Glomerellaceae</taxon>
        <taxon>Colletotrichum</taxon>
        <taxon>Colletotrichum graminicola species complex</taxon>
    </lineage>
</organism>
<sequence length="68" mass="7747">MIAGMKQDRTRSYLSSSQEPVSAGLGHLLGLLGESMEVYQRVLMAIGLRKYGRWVLWMDFGRWVLTSL</sequence>
<evidence type="ECO:0000313" key="2">
    <source>
        <dbReference type="Proteomes" id="UP001232148"/>
    </source>
</evidence>
<dbReference type="EMBL" id="MU842810">
    <property type="protein sequence ID" value="KAK2035053.1"/>
    <property type="molecule type" value="Genomic_DNA"/>
</dbReference>
<comment type="caution">
    <text evidence="1">The sequence shown here is derived from an EMBL/GenBank/DDBJ whole genome shotgun (WGS) entry which is preliminary data.</text>
</comment>